<keyword evidence="3" id="KW-1185">Reference proteome</keyword>
<organism evidence="2 3">
    <name type="scientific">Trifolium medium</name>
    <dbReference type="NCBI Taxonomy" id="97028"/>
    <lineage>
        <taxon>Eukaryota</taxon>
        <taxon>Viridiplantae</taxon>
        <taxon>Streptophyta</taxon>
        <taxon>Embryophyta</taxon>
        <taxon>Tracheophyta</taxon>
        <taxon>Spermatophyta</taxon>
        <taxon>Magnoliopsida</taxon>
        <taxon>eudicotyledons</taxon>
        <taxon>Gunneridae</taxon>
        <taxon>Pentapetalae</taxon>
        <taxon>rosids</taxon>
        <taxon>fabids</taxon>
        <taxon>Fabales</taxon>
        <taxon>Fabaceae</taxon>
        <taxon>Papilionoideae</taxon>
        <taxon>50 kb inversion clade</taxon>
        <taxon>NPAAA clade</taxon>
        <taxon>Hologalegina</taxon>
        <taxon>IRL clade</taxon>
        <taxon>Trifolieae</taxon>
        <taxon>Trifolium</taxon>
    </lineage>
</organism>
<keyword evidence="1" id="KW-0472">Membrane</keyword>
<keyword evidence="1" id="KW-0812">Transmembrane</keyword>
<feature type="transmembrane region" description="Helical" evidence="1">
    <location>
        <begin position="41"/>
        <end position="61"/>
    </location>
</feature>
<evidence type="ECO:0000313" key="2">
    <source>
        <dbReference type="EMBL" id="MCI78631.1"/>
    </source>
</evidence>
<name>A0A392UUR2_9FABA</name>
<dbReference type="Proteomes" id="UP000265520">
    <property type="component" value="Unassembled WGS sequence"/>
</dbReference>
<protein>
    <submittedName>
        <fullName evidence="2">Uncharacterized protein</fullName>
    </submittedName>
</protein>
<feature type="non-terminal residue" evidence="2">
    <location>
        <position position="1"/>
    </location>
</feature>
<reference evidence="2 3" key="1">
    <citation type="journal article" date="2018" name="Front. Plant Sci.">
        <title>Red Clover (Trifolium pratense) and Zigzag Clover (T. medium) - A Picture of Genomic Similarities and Differences.</title>
        <authorList>
            <person name="Dluhosova J."/>
            <person name="Istvanek J."/>
            <person name="Nedelnik J."/>
            <person name="Repkova J."/>
        </authorList>
    </citation>
    <scope>NUCLEOTIDE SEQUENCE [LARGE SCALE GENOMIC DNA]</scope>
    <source>
        <strain evidence="3">cv. 10/8</strain>
        <tissue evidence="2">Leaf</tissue>
    </source>
</reference>
<feature type="non-terminal residue" evidence="2">
    <location>
        <position position="75"/>
    </location>
</feature>
<sequence>WSGAADLLQRGSGVLPEAMVVRRRFAGIASSVVIAADSGGASIFFLFPSLISIGCFFYSFLSGFRSVLDFGDGGG</sequence>
<dbReference type="EMBL" id="LXQA010955318">
    <property type="protein sequence ID" value="MCI78631.1"/>
    <property type="molecule type" value="Genomic_DNA"/>
</dbReference>
<proteinExistence type="predicted"/>
<accession>A0A392UUR2</accession>
<comment type="caution">
    <text evidence="2">The sequence shown here is derived from an EMBL/GenBank/DDBJ whole genome shotgun (WGS) entry which is preliminary data.</text>
</comment>
<evidence type="ECO:0000256" key="1">
    <source>
        <dbReference type="SAM" id="Phobius"/>
    </source>
</evidence>
<keyword evidence="1" id="KW-1133">Transmembrane helix</keyword>
<gene>
    <name evidence="2" type="ORF">A2U01_0099902</name>
</gene>
<dbReference type="AlphaFoldDB" id="A0A392UUR2"/>
<evidence type="ECO:0000313" key="3">
    <source>
        <dbReference type="Proteomes" id="UP000265520"/>
    </source>
</evidence>